<keyword evidence="1" id="KW-0812">Transmembrane</keyword>
<name>A0A1B2E492_9BACL</name>
<protein>
    <submittedName>
        <fullName evidence="2">Uncharacterized protein</fullName>
    </submittedName>
</protein>
<sequence length="64" mass="7674">MLFFVFLAYSLLEWFVARKKPGREKWTVLALIVVMSIWSAFAIWMDGWPTPNQLIRFAFGWFDQ</sequence>
<gene>
    <name evidence="2" type="ORF">BBD41_20670</name>
</gene>
<evidence type="ECO:0000313" key="2">
    <source>
        <dbReference type="EMBL" id="ANY74779.1"/>
    </source>
</evidence>
<keyword evidence="1" id="KW-1133">Transmembrane helix</keyword>
<evidence type="ECO:0000256" key="1">
    <source>
        <dbReference type="SAM" id="Phobius"/>
    </source>
</evidence>
<dbReference type="RefSeq" id="WP_099478610.1">
    <property type="nucleotide sequence ID" value="NZ_CP016809.1"/>
</dbReference>
<dbReference type="GeneID" id="48310695"/>
<accession>A0A1B2E492</accession>
<organism evidence="2">
    <name type="scientific">Paenibacillus ihbetae</name>
    <dbReference type="NCBI Taxonomy" id="1870820"/>
    <lineage>
        <taxon>Bacteria</taxon>
        <taxon>Bacillati</taxon>
        <taxon>Bacillota</taxon>
        <taxon>Bacilli</taxon>
        <taxon>Bacillales</taxon>
        <taxon>Paenibacillaceae</taxon>
        <taxon>Paenibacillus</taxon>
    </lineage>
</organism>
<reference evidence="2" key="1">
    <citation type="submission" date="2016-08" db="EMBL/GenBank/DDBJ databases">
        <title>Complete Genome Seqeunce of Paenibacillus sp. nov. IHBB 9852 from high altitute lake of Indian trans-Himalayas.</title>
        <authorList>
            <person name="Kiran S."/>
            <person name="Swarnkar M.K."/>
            <person name="Rana A."/>
            <person name="Tewari R."/>
            <person name="Gulati A."/>
        </authorList>
    </citation>
    <scope>NUCLEOTIDE SEQUENCE [LARGE SCALE GENOMIC DNA]</scope>
    <source>
        <strain evidence="2">IHBB 9852</strain>
    </source>
</reference>
<keyword evidence="1" id="KW-0472">Membrane</keyword>
<proteinExistence type="predicted"/>
<dbReference type="EMBL" id="CP016809">
    <property type="protein sequence ID" value="ANY74779.1"/>
    <property type="molecule type" value="Genomic_DNA"/>
</dbReference>
<dbReference type="AlphaFoldDB" id="A0A1B2E492"/>
<feature type="transmembrane region" description="Helical" evidence="1">
    <location>
        <begin position="27"/>
        <end position="45"/>
    </location>
</feature>
<dbReference type="KEGG" id="pib:BBD41_20670"/>